<organism evidence="6 7">
    <name type="scientific">Mogibacterium pumilum</name>
    <dbReference type="NCBI Taxonomy" id="86332"/>
    <lineage>
        <taxon>Bacteria</taxon>
        <taxon>Bacillati</taxon>
        <taxon>Bacillota</taxon>
        <taxon>Clostridia</taxon>
        <taxon>Peptostreptococcales</taxon>
        <taxon>Anaerovoracaceae</taxon>
        <taxon>Mogibacterium</taxon>
    </lineage>
</organism>
<dbReference type="InterPro" id="IPR005119">
    <property type="entry name" value="LysR_subst-bd"/>
</dbReference>
<evidence type="ECO:0000256" key="2">
    <source>
        <dbReference type="ARBA" id="ARBA00023015"/>
    </source>
</evidence>
<dbReference type="EMBL" id="CP016199">
    <property type="protein sequence ID" value="ASS38004.1"/>
    <property type="molecule type" value="Genomic_DNA"/>
</dbReference>
<keyword evidence="7" id="KW-1185">Reference proteome</keyword>
<dbReference type="GO" id="GO:0003700">
    <property type="term" value="F:DNA-binding transcription factor activity"/>
    <property type="evidence" value="ECO:0007669"/>
    <property type="project" value="InterPro"/>
</dbReference>
<evidence type="ECO:0000259" key="5">
    <source>
        <dbReference type="PROSITE" id="PS50931"/>
    </source>
</evidence>
<dbReference type="SUPFAM" id="SSF46785">
    <property type="entry name" value="Winged helix' DNA-binding domain"/>
    <property type="match status" value="1"/>
</dbReference>
<gene>
    <name evidence="6" type="ORF">AXF17_05905</name>
</gene>
<dbReference type="PROSITE" id="PS50931">
    <property type="entry name" value="HTH_LYSR"/>
    <property type="match status" value="1"/>
</dbReference>
<keyword evidence="4" id="KW-0804">Transcription</keyword>
<evidence type="ECO:0000313" key="7">
    <source>
        <dbReference type="Proteomes" id="UP000214689"/>
    </source>
</evidence>
<dbReference type="InterPro" id="IPR036390">
    <property type="entry name" value="WH_DNA-bd_sf"/>
</dbReference>
<sequence>MNDLQIDYFMAVATNSSFTKTSEELFVSQPAISKQIALMEKELGVRLFIRNNRRTELTEAGKRYYDFFSRYKAEMGNIKHEVSELDGIASQTITIGILEGWDFASWLTKIIKEYRDSYGYVDILINYVGAKEISTMLLTDELDLAISLKNTFDTFAEIESHNILETRKKLIYSKQNPIASKADLSPEDFAKEKFFAPWSIMDDTVTKSINMYMQPYGVRPKIQFVNNFESMVNCVRYNLGVAICDEYTGYLNDKNLESIDLEEKEFICIGMIKNSTNDEVRELYDLILSHSTDA</sequence>
<dbReference type="Gene3D" id="1.10.10.10">
    <property type="entry name" value="Winged helix-like DNA-binding domain superfamily/Winged helix DNA-binding domain"/>
    <property type="match status" value="1"/>
</dbReference>
<dbReference type="RefSeq" id="WP_094234239.1">
    <property type="nucleotide sequence ID" value="NZ_CP016199.1"/>
</dbReference>
<reference evidence="7" key="1">
    <citation type="submission" date="2016-05" db="EMBL/GenBank/DDBJ databases">
        <authorList>
            <person name="Holder M.E."/>
            <person name="Ajami N.J."/>
            <person name="Petrosino J.F."/>
        </authorList>
    </citation>
    <scope>NUCLEOTIDE SEQUENCE [LARGE SCALE GENOMIC DNA]</scope>
    <source>
        <strain evidence="7">ATCC 700696</strain>
    </source>
</reference>
<dbReference type="Pfam" id="PF03466">
    <property type="entry name" value="LysR_substrate"/>
    <property type="match status" value="1"/>
</dbReference>
<dbReference type="AlphaFoldDB" id="A0A223AST2"/>
<dbReference type="PANTHER" id="PTHR30419">
    <property type="entry name" value="HTH-TYPE TRANSCRIPTIONAL REGULATOR YBHD"/>
    <property type="match status" value="1"/>
</dbReference>
<evidence type="ECO:0000256" key="3">
    <source>
        <dbReference type="ARBA" id="ARBA00023125"/>
    </source>
</evidence>
<proteinExistence type="inferred from homology"/>
<dbReference type="InterPro" id="IPR000847">
    <property type="entry name" value="LysR_HTH_N"/>
</dbReference>
<name>A0A223AST2_9FIRM</name>
<comment type="similarity">
    <text evidence="1">Belongs to the LysR transcriptional regulatory family.</text>
</comment>
<keyword evidence="2" id="KW-0805">Transcription regulation</keyword>
<evidence type="ECO:0000256" key="4">
    <source>
        <dbReference type="ARBA" id="ARBA00023163"/>
    </source>
</evidence>
<protein>
    <recommendedName>
        <fullName evidence="5">HTH lysR-type domain-containing protein</fullName>
    </recommendedName>
</protein>
<feature type="domain" description="HTH lysR-type" evidence="5">
    <location>
        <begin position="1"/>
        <end position="58"/>
    </location>
</feature>
<dbReference type="CDD" id="cd05466">
    <property type="entry name" value="PBP2_LTTR_substrate"/>
    <property type="match status" value="1"/>
</dbReference>
<dbReference type="PANTHER" id="PTHR30419:SF8">
    <property type="entry name" value="NITROGEN ASSIMILATION TRANSCRIPTIONAL ACTIVATOR-RELATED"/>
    <property type="match status" value="1"/>
</dbReference>
<dbReference type="GO" id="GO:0005829">
    <property type="term" value="C:cytosol"/>
    <property type="evidence" value="ECO:0007669"/>
    <property type="project" value="TreeGrafter"/>
</dbReference>
<evidence type="ECO:0000256" key="1">
    <source>
        <dbReference type="ARBA" id="ARBA00009437"/>
    </source>
</evidence>
<dbReference type="GO" id="GO:0003677">
    <property type="term" value="F:DNA binding"/>
    <property type="evidence" value="ECO:0007669"/>
    <property type="project" value="UniProtKB-KW"/>
</dbReference>
<dbReference type="InterPro" id="IPR050950">
    <property type="entry name" value="HTH-type_LysR_regulators"/>
</dbReference>
<dbReference type="PRINTS" id="PR00039">
    <property type="entry name" value="HTHLYSR"/>
</dbReference>
<keyword evidence="3" id="KW-0238">DNA-binding</keyword>
<dbReference type="Proteomes" id="UP000214689">
    <property type="component" value="Chromosome"/>
</dbReference>
<dbReference type="OrthoDB" id="108771at2"/>
<accession>A0A223AST2</accession>
<dbReference type="FunFam" id="1.10.10.10:FF:000001">
    <property type="entry name" value="LysR family transcriptional regulator"/>
    <property type="match status" value="1"/>
</dbReference>
<evidence type="ECO:0000313" key="6">
    <source>
        <dbReference type="EMBL" id="ASS38004.1"/>
    </source>
</evidence>
<dbReference type="Gene3D" id="3.40.190.290">
    <property type="match status" value="1"/>
</dbReference>
<dbReference type="SUPFAM" id="SSF53850">
    <property type="entry name" value="Periplasmic binding protein-like II"/>
    <property type="match status" value="1"/>
</dbReference>
<dbReference type="Pfam" id="PF00126">
    <property type="entry name" value="HTH_1"/>
    <property type="match status" value="1"/>
</dbReference>
<dbReference type="InterPro" id="IPR036388">
    <property type="entry name" value="WH-like_DNA-bd_sf"/>
</dbReference>